<keyword evidence="1" id="KW-0732">Signal</keyword>
<accession>A0A2S7VKI9</accession>
<dbReference type="AlphaFoldDB" id="A0A2S7VKI9"/>
<feature type="chain" id="PRO_5015499623" description="PepSY domain-containing protein" evidence="1">
    <location>
        <begin position="24"/>
        <end position="116"/>
    </location>
</feature>
<name>A0A2S7VKI9_PHOAN</name>
<evidence type="ECO:0000313" key="3">
    <source>
        <dbReference type="Proteomes" id="UP000238730"/>
    </source>
</evidence>
<reference evidence="2 3" key="1">
    <citation type="submission" date="2016-12" db="EMBL/GenBank/DDBJ databases">
        <title>Diversity of luminous bacteria.</title>
        <authorList>
            <person name="Yoshizawa S."/>
            <person name="Kogure K."/>
        </authorList>
    </citation>
    <scope>NUCLEOTIDE SEQUENCE [LARGE SCALE GENOMIC DNA]</scope>
    <source>
        <strain evidence="2 3">LC1-200</strain>
    </source>
</reference>
<feature type="signal peptide" evidence="1">
    <location>
        <begin position="1"/>
        <end position="23"/>
    </location>
</feature>
<dbReference type="OrthoDB" id="6399977at2"/>
<sequence length="116" mass="13390">MKIRHRYLYIIGLLGSLTFSALATPITHDEEHHDDVMTAVEKGLIKPYSALQHKVSQQLSARIIKVELNEDNGEWIYELKLIDTENNIIKVEYQAQSLQMLNIKGRHLENVIRAPK</sequence>
<proteinExistence type="predicted"/>
<dbReference type="Gene3D" id="3.10.450.40">
    <property type="match status" value="1"/>
</dbReference>
<dbReference type="EMBL" id="MSCJ01000003">
    <property type="protein sequence ID" value="PQJ62629.1"/>
    <property type="molecule type" value="Genomic_DNA"/>
</dbReference>
<comment type="caution">
    <text evidence="2">The sequence shown here is derived from an EMBL/GenBank/DDBJ whole genome shotgun (WGS) entry which is preliminary data.</text>
</comment>
<evidence type="ECO:0008006" key="4">
    <source>
        <dbReference type="Google" id="ProtNLM"/>
    </source>
</evidence>
<evidence type="ECO:0000256" key="1">
    <source>
        <dbReference type="SAM" id="SignalP"/>
    </source>
</evidence>
<protein>
    <recommendedName>
        <fullName evidence="4">PepSY domain-containing protein</fullName>
    </recommendedName>
</protein>
<organism evidence="2 3">
    <name type="scientific">Photobacterium angustum</name>
    <dbReference type="NCBI Taxonomy" id="661"/>
    <lineage>
        <taxon>Bacteria</taxon>
        <taxon>Pseudomonadati</taxon>
        <taxon>Pseudomonadota</taxon>
        <taxon>Gammaproteobacteria</taxon>
        <taxon>Vibrionales</taxon>
        <taxon>Vibrionaceae</taxon>
        <taxon>Photobacterium</taxon>
    </lineage>
</organism>
<dbReference type="Proteomes" id="UP000238730">
    <property type="component" value="Unassembled WGS sequence"/>
</dbReference>
<evidence type="ECO:0000313" key="2">
    <source>
        <dbReference type="EMBL" id="PQJ62629.1"/>
    </source>
</evidence>
<gene>
    <name evidence="2" type="ORF">BTO08_20605</name>
</gene>